<dbReference type="Gene3D" id="2.30.110.10">
    <property type="entry name" value="Electron Transport, Fmn-binding Protein, Chain A"/>
    <property type="match status" value="1"/>
</dbReference>
<organism evidence="2 3">
    <name type="scientific">Sphingomicrobium sediminis</name>
    <dbReference type="NCBI Taxonomy" id="2950949"/>
    <lineage>
        <taxon>Bacteria</taxon>
        <taxon>Pseudomonadati</taxon>
        <taxon>Pseudomonadota</taxon>
        <taxon>Alphaproteobacteria</taxon>
        <taxon>Sphingomonadales</taxon>
        <taxon>Sphingomonadaceae</taxon>
        <taxon>Sphingomicrobium</taxon>
    </lineage>
</organism>
<dbReference type="InterPro" id="IPR011576">
    <property type="entry name" value="Pyridox_Oxase_N"/>
</dbReference>
<comment type="caution">
    <text evidence="2">The sequence shown here is derived from an EMBL/GenBank/DDBJ whole genome shotgun (WGS) entry which is preliminary data.</text>
</comment>
<evidence type="ECO:0000259" key="1">
    <source>
        <dbReference type="Pfam" id="PF01243"/>
    </source>
</evidence>
<dbReference type="Proteomes" id="UP001155128">
    <property type="component" value="Unassembled WGS sequence"/>
</dbReference>
<dbReference type="AlphaFoldDB" id="A0A9X2J430"/>
<dbReference type="InterPro" id="IPR012349">
    <property type="entry name" value="Split_barrel_FMN-bd"/>
</dbReference>
<reference evidence="2" key="1">
    <citation type="submission" date="2022-06" db="EMBL/GenBank/DDBJ databases">
        <title>Sphingomicrobium sedimins sp. nov., a marine bacterium isolated from tidal flat.</title>
        <authorList>
            <person name="Kim C.-H."/>
            <person name="Yoo Y."/>
            <person name="Kim J.-J."/>
        </authorList>
    </citation>
    <scope>NUCLEOTIDE SEQUENCE</scope>
    <source>
        <strain evidence="2">GRR-S6-50</strain>
    </source>
</reference>
<dbReference type="RefSeq" id="WP_252112306.1">
    <property type="nucleotide sequence ID" value="NZ_JAMSHT010000001.1"/>
</dbReference>
<sequence>MEKPETLDEVLADIKARLALGAGDRKTMFHTPAIVTADVDARVMVLRDFDPDAMRCRFHTDLRSPKVAAVEADPRVAMLAYDKPSKLQLRARGRARIVRDGDLVDAAWAGSTNFAKRCYLGDAPSDVSRVPTSGLPEQFEGVEPDDEQLVPARENFGLLLIDLDEVDWFTLAHDGHRRAIWRREGEMEWLAP</sequence>
<evidence type="ECO:0000313" key="3">
    <source>
        <dbReference type="Proteomes" id="UP001155128"/>
    </source>
</evidence>
<dbReference type="GO" id="GO:0010181">
    <property type="term" value="F:FMN binding"/>
    <property type="evidence" value="ECO:0007669"/>
    <property type="project" value="InterPro"/>
</dbReference>
<proteinExistence type="predicted"/>
<keyword evidence="3" id="KW-1185">Reference proteome</keyword>
<evidence type="ECO:0000313" key="2">
    <source>
        <dbReference type="EMBL" id="MCM8556797.1"/>
    </source>
</evidence>
<protein>
    <submittedName>
        <fullName evidence="2">Pyridoxamine 5'-phosphate oxidase family protein</fullName>
    </submittedName>
</protein>
<dbReference type="Pfam" id="PF01243">
    <property type="entry name" value="PNPOx_N"/>
    <property type="match status" value="1"/>
</dbReference>
<feature type="domain" description="Pyridoxamine 5'-phosphate oxidase N-terminal" evidence="1">
    <location>
        <begin position="52"/>
        <end position="108"/>
    </location>
</feature>
<gene>
    <name evidence="2" type="ORF">NDO55_03065</name>
</gene>
<dbReference type="EMBL" id="JAMSHT010000001">
    <property type="protein sequence ID" value="MCM8556797.1"/>
    <property type="molecule type" value="Genomic_DNA"/>
</dbReference>
<dbReference type="SUPFAM" id="SSF50475">
    <property type="entry name" value="FMN-binding split barrel"/>
    <property type="match status" value="1"/>
</dbReference>
<accession>A0A9X2J430</accession>
<name>A0A9X2J430_9SPHN</name>